<gene>
    <name evidence="7" type="ORF">LWF01_14880</name>
</gene>
<keyword evidence="1" id="KW-0479">Metal-binding</keyword>
<organism evidence="7 8">
    <name type="scientific">Saxibacter everestensis</name>
    <dbReference type="NCBI Taxonomy" id="2909229"/>
    <lineage>
        <taxon>Bacteria</taxon>
        <taxon>Bacillati</taxon>
        <taxon>Actinomycetota</taxon>
        <taxon>Actinomycetes</taxon>
        <taxon>Micrococcales</taxon>
        <taxon>Brevibacteriaceae</taxon>
        <taxon>Saxibacter</taxon>
    </lineage>
</organism>
<name>A0ABY8QRA0_9MICO</name>
<feature type="zinc finger region" description="dksA C4-type" evidence="4">
    <location>
        <begin position="87"/>
        <end position="111"/>
    </location>
</feature>
<feature type="region of interest" description="Disordered" evidence="5">
    <location>
        <begin position="1"/>
        <end position="24"/>
    </location>
</feature>
<evidence type="ECO:0000313" key="7">
    <source>
        <dbReference type="EMBL" id="WGW11361.1"/>
    </source>
</evidence>
<evidence type="ECO:0000256" key="4">
    <source>
        <dbReference type="PROSITE-ProRule" id="PRU00510"/>
    </source>
</evidence>
<dbReference type="Pfam" id="PF01258">
    <property type="entry name" value="zf-dskA_traR"/>
    <property type="match status" value="1"/>
</dbReference>
<dbReference type="PANTHER" id="PTHR33823:SF4">
    <property type="entry name" value="GENERAL STRESS PROTEIN 16O"/>
    <property type="match status" value="1"/>
</dbReference>
<sequence length="116" mass="12594">MPKPSPRENLLAARSDAQRRSEALAHEHADIIAATQFAAIDDEHDPEGSTIAYERTQTAQLLADTHDEVNEIDAALLRVEDGSYGKCQQCGEPIAPARLEALPATRLCLSCAASRR</sequence>
<dbReference type="EMBL" id="CP090958">
    <property type="protein sequence ID" value="WGW11361.1"/>
    <property type="molecule type" value="Genomic_DNA"/>
</dbReference>
<proteinExistence type="predicted"/>
<evidence type="ECO:0000256" key="5">
    <source>
        <dbReference type="SAM" id="MobiDB-lite"/>
    </source>
</evidence>
<dbReference type="Proteomes" id="UP001209083">
    <property type="component" value="Chromosome"/>
</dbReference>
<dbReference type="SUPFAM" id="SSF57716">
    <property type="entry name" value="Glucocorticoid receptor-like (DNA-binding domain)"/>
    <property type="match status" value="1"/>
</dbReference>
<keyword evidence="8" id="KW-1185">Reference proteome</keyword>
<accession>A0ABY8QRA0</accession>
<dbReference type="PANTHER" id="PTHR33823">
    <property type="entry name" value="RNA POLYMERASE-BINDING TRANSCRIPTION FACTOR DKSA-RELATED"/>
    <property type="match status" value="1"/>
</dbReference>
<evidence type="ECO:0000259" key="6">
    <source>
        <dbReference type="Pfam" id="PF01258"/>
    </source>
</evidence>
<evidence type="ECO:0000313" key="8">
    <source>
        <dbReference type="Proteomes" id="UP001209083"/>
    </source>
</evidence>
<dbReference type="RefSeq" id="WP_349638148.1">
    <property type="nucleotide sequence ID" value="NZ_CP090958.1"/>
</dbReference>
<evidence type="ECO:0000256" key="1">
    <source>
        <dbReference type="ARBA" id="ARBA00022723"/>
    </source>
</evidence>
<keyword evidence="2" id="KW-0863">Zinc-finger</keyword>
<evidence type="ECO:0000256" key="3">
    <source>
        <dbReference type="ARBA" id="ARBA00022833"/>
    </source>
</evidence>
<dbReference type="PROSITE" id="PS51128">
    <property type="entry name" value="ZF_DKSA_2"/>
    <property type="match status" value="1"/>
</dbReference>
<protein>
    <submittedName>
        <fullName evidence="7">TraR/DksA C4-type zinc finger protein</fullName>
    </submittedName>
</protein>
<reference evidence="7 8" key="1">
    <citation type="submission" date="2023-05" db="EMBL/GenBank/DDBJ databases">
        <title>Lithophilousrod everest ZFBP1038 complete genpme.</title>
        <authorList>
            <person name="Tian M."/>
        </authorList>
    </citation>
    <scope>NUCLEOTIDE SEQUENCE [LARGE SCALE GENOMIC DNA]</scope>
    <source>
        <strain evidence="7 8">ZFBP1038</strain>
    </source>
</reference>
<feature type="domain" description="Zinc finger DksA/TraR C4-type" evidence="6">
    <location>
        <begin position="82"/>
        <end position="114"/>
    </location>
</feature>
<dbReference type="InterPro" id="IPR000962">
    <property type="entry name" value="Znf_DskA_TraR"/>
</dbReference>
<keyword evidence="3" id="KW-0862">Zinc</keyword>
<dbReference type="Gene3D" id="1.20.120.910">
    <property type="entry name" value="DksA, coiled-coil domain"/>
    <property type="match status" value="1"/>
</dbReference>
<evidence type="ECO:0000256" key="2">
    <source>
        <dbReference type="ARBA" id="ARBA00022771"/>
    </source>
</evidence>